<feature type="binding site" evidence="4">
    <location>
        <begin position="93"/>
        <end position="95"/>
    </location>
    <ligand>
        <name>acetyl-CoA</name>
        <dbReference type="ChEBI" id="CHEBI:57288"/>
        <label>1</label>
    </ligand>
</feature>
<proteinExistence type="inferred from homology"/>
<dbReference type="RefSeq" id="WP_113607447.1">
    <property type="nucleotide sequence ID" value="NZ_POAF01000005.1"/>
</dbReference>
<feature type="binding site" evidence="4">
    <location>
        <begin position="291"/>
        <end position="296"/>
    </location>
    <ligand>
        <name>acetyl-CoA</name>
        <dbReference type="ChEBI" id="CHEBI:57288"/>
        <label>2</label>
    </ligand>
</feature>
<protein>
    <recommendedName>
        <fullName evidence="4">Mycothiol acetyltransferase</fullName>
        <shortName evidence="4">MSH acetyltransferase</shortName>
        <ecNumber evidence="4">2.3.1.189</ecNumber>
    </recommendedName>
    <alternativeName>
        <fullName evidence="4">Mycothiol synthase</fullName>
    </alternativeName>
</protein>
<dbReference type="PIRSF" id="PIRSF021524">
    <property type="entry name" value="MSH_acetyltransferase"/>
    <property type="match status" value="1"/>
</dbReference>
<keyword evidence="1 4" id="KW-0808">Transferase</keyword>
<dbReference type="InterPro" id="IPR017813">
    <property type="entry name" value="Mycothiol_AcTrfase"/>
</dbReference>
<evidence type="ECO:0000259" key="5">
    <source>
        <dbReference type="PROSITE" id="PS51186"/>
    </source>
</evidence>
<dbReference type="Pfam" id="PF00583">
    <property type="entry name" value="Acetyltransf_1"/>
    <property type="match status" value="1"/>
</dbReference>
<dbReference type="Pfam" id="PF13508">
    <property type="entry name" value="Acetyltransf_7"/>
    <property type="match status" value="1"/>
</dbReference>
<dbReference type="CDD" id="cd04301">
    <property type="entry name" value="NAT_SF"/>
    <property type="match status" value="2"/>
</dbReference>
<keyword evidence="7" id="KW-1185">Reference proteome</keyword>
<keyword evidence="2 4" id="KW-0677">Repeat</keyword>
<feature type="domain" description="N-acetyltransferase" evidence="5">
    <location>
        <begin position="13"/>
        <end position="164"/>
    </location>
</feature>
<reference evidence="6 7" key="1">
    <citation type="submission" date="2018-01" db="EMBL/GenBank/DDBJ databases">
        <title>Glutamicibacter soli strain NHPC-3 Whole genome sequence and assembly.</title>
        <authorList>
            <person name="Choudhury P."/>
            <person name="Gupta D."/>
            <person name="Sengupta K."/>
            <person name="Jawed A."/>
            <person name="Sultana N."/>
            <person name="Saha P."/>
        </authorList>
    </citation>
    <scope>NUCLEOTIDE SEQUENCE [LARGE SCALE GENOMIC DNA]</scope>
    <source>
        <strain evidence="6 7">NHPC-3</strain>
    </source>
</reference>
<comment type="function">
    <text evidence="4">Catalyzes the transfer of acetyl from acetyl-CoA to desacetylmycothiol (Cys-GlcN-Ins) to form mycothiol.</text>
</comment>
<evidence type="ECO:0000256" key="3">
    <source>
        <dbReference type="ARBA" id="ARBA00023315"/>
    </source>
</evidence>
<dbReference type="Proteomes" id="UP000252167">
    <property type="component" value="Unassembled WGS sequence"/>
</dbReference>
<dbReference type="GO" id="GO:0010125">
    <property type="term" value="P:mycothiol biosynthetic process"/>
    <property type="evidence" value="ECO:0007669"/>
    <property type="project" value="UniProtKB-UniRule"/>
</dbReference>
<accession>A0A365YCT7</accession>
<dbReference type="AlphaFoldDB" id="A0A365YCT7"/>
<organism evidence="6 7">
    <name type="scientific">Glutamicibacter soli</name>
    <dbReference type="NCBI Taxonomy" id="453836"/>
    <lineage>
        <taxon>Bacteria</taxon>
        <taxon>Bacillati</taxon>
        <taxon>Actinomycetota</taxon>
        <taxon>Actinomycetes</taxon>
        <taxon>Micrococcales</taxon>
        <taxon>Micrococcaceae</taxon>
        <taxon>Glutamicibacter</taxon>
    </lineage>
</organism>
<dbReference type="PROSITE" id="PS51186">
    <property type="entry name" value="GNAT"/>
    <property type="match status" value="2"/>
</dbReference>
<feature type="binding site" evidence="4">
    <location>
        <position position="234"/>
    </location>
    <ligand>
        <name>1D-myo-inositol 2-(L-cysteinylamino)-2-deoxy-alpha-D-glucopyranoside</name>
        <dbReference type="ChEBI" id="CHEBI:58887"/>
    </ligand>
</feature>
<sequence length="318" mass="34951">MNELPQKTVSIQKVLGELEQSSLAEVRDLAAAALQEDGNPPLSDQTLVALGSETSGENVITLLASSGEGSEAQLSGVIVAIDDPISRRWIVELVVHPQFRNHGIGRQLLQRLGEQLDLSQILTWAHGDHAAARKLADSIGLSRNRELYRMRREGTDSLEETPLQRGLTLRSFRVGEDESAWLEANAKSFAHHPEQGSLTLSDLDARMNENWFDPQGFFLAFDPEDQLIAYHWTKIHPAGADDNRPMGEVYVVGVVPEAQGLGLGRALTTVGINYLLEQGVGSVLLYVDAENEAAVKLYRSLGFTLWSADIMYGPEQID</sequence>
<dbReference type="GO" id="GO:0035447">
    <property type="term" value="F:mycothiol synthase activity"/>
    <property type="evidence" value="ECO:0007669"/>
    <property type="project" value="UniProtKB-UniRule"/>
</dbReference>
<feature type="binding site" evidence="4">
    <location>
        <begin position="252"/>
        <end position="254"/>
    </location>
    <ligand>
        <name>acetyl-CoA</name>
        <dbReference type="ChEBI" id="CHEBI:57288"/>
        <label>2</label>
    </ligand>
</feature>
<comment type="caution">
    <text evidence="4">Lacks conserved residue(s) required for the propagation of feature annotation.</text>
</comment>
<evidence type="ECO:0000256" key="1">
    <source>
        <dbReference type="ARBA" id="ARBA00022679"/>
    </source>
</evidence>
<dbReference type="InterPro" id="IPR000182">
    <property type="entry name" value="GNAT_dom"/>
</dbReference>
<dbReference type="Gene3D" id="3.40.630.30">
    <property type="match status" value="1"/>
</dbReference>
<dbReference type="PANTHER" id="PTHR43420:SF12">
    <property type="entry name" value="N-ACETYLTRANSFERASE DOMAIN-CONTAINING PROTEIN"/>
    <property type="match status" value="1"/>
</dbReference>
<dbReference type="HAMAP" id="MF_01698">
    <property type="entry name" value="MshD"/>
    <property type="match status" value="1"/>
</dbReference>
<gene>
    <name evidence="4 6" type="primary">mshD</name>
    <name evidence="6" type="ORF">C1H84_11210</name>
</gene>
<evidence type="ECO:0000313" key="7">
    <source>
        <dbReference type="Proteomes" id="UP000252167"/>
    </source>
</evidence>
<feature type="binding site" evidence="4">
    <location>
        <begin position="259"/>
        <end position="265"/>
    </location>
    <ligand>
        <name>acetyl-CoA</name>
        <dbReference type="ChEBI" id="CHEBI:57288"/>
        <label>2</label>
    </ligand>
</feature>
<feature type="binding site" evidence="4">
    <location>
        <position position="286"/>
    </location>
    <ligand>
        <name>1D-myo-inositol 2-(L-cysteinylamino)-2-deoxy-alpha-D-glucopyranoside</name>
        <dbReference type="ChEBI" id="CHEBI:58887"/>
    </ligand>
</feature>
<comment type="caution">
    <text evidence="6">The sequence shown here is derived from an EMBL/GenBank/DDBJ whole genome shotgun (WGS) entry which is preliminary data.</text>
</comment>
<dbReference type="PANTHER" id="PTHR43420">
    <property type="entry name" value="ACETYLTRANSFERASE"/>
    <property type="match status" value="1"/>
</dbReference>
<keyword evidence="3 4" id="KW-0012">Acyltransferase</keyword>
<feature type="domain" description="N-acetyltransferase" evidence="5">
    <location>
        <begin position="167"/>
        <end position="318"/>
    </location>
</feature>
<evidence type="ECO:0000256" key="2">
    <source>
        <dbReference type="ARBA" id="ARBA00022737"/>
    </source>
</evidence>
<feature type="binding site" evidence="4">
    <location>
        <position position="248"/>
    </location>
    <ligand>
        <name>1D-myo-inositol 2-(L-cysteinylamino)-2-deoxy-alpha-D-glucopyranoside</name>
        <dbReference type="ChEBI" id="CHEBI:58887"/>
    </ligand>
</feature>
<feature type="binding site" evidence="4">
    <location>
        <position position="194"/>
    </location>
    <ligand>
        <name>1D-myo-inositol 2-(L-cysteinylamino)-2-deoxy-alpha-D-glucopyranoside</name>
        <dbReference type="ChEBI" id="CHEBI:58887"/>
    </ligand>
</feature>
<dbReference type="SUPFAM" id="SSF55729">
    <property type="entry name" value="Acyl-CoA N-acyltransferases (Nat)"/>
    <property type="match status" value="1"/>
</dbReference>
<dbReference type="InterPro" id="IPR016181">
    <property type="entry name" value="Acyl_CoA_acyltransferase"/>
</dbReference>
<evidence type="ECO:0000256" key="4">
    <source>
        <dbReference type="HAMAP-Rule" id="MF_01698"/>
    </source>
</evidence>
<comment type="subunit">
    <text evidence="4">Monomer.</text>
</comment>
<comment type="catalytic activity">
    <reaction evidence="4">
        <text>1D-myo-inositol 2-(L-cysteinylamino)-2-deoxy-alpha-D-glucopyranoside + acetyl-CoA = mycothiol + CoA + H(+)</text>
        <dbReference type="Rhea" id="RHEA:26172"/>
        <dbReference type="ChEBI" id="CHEBI:15378"/>
        <dbReference type="ChEBI" id="CHEBI:16768"/>
        <dbReference type="ChEBI" id="CHEBI:57287"/>
        <dbReference type="ChEBI" id="CHEBI:57288"/>
        <dbReference type="ChEBI" id="CHEBI:58887"/>
        <dbReference type="EC" id="2.3.1.189"/>
    </reaction>
</comment>
<comment type="similarity">
    <text evidence="4">Belongs to the acetyltransferase family. MshD subfamily.</text>
</comment>
<dbReference type="NCBIfam" id="TIGR03448">
    <property type="entry name" value="mycothiol_MshD"/>
    <property type="match status" value="1"/>
</dbReference>
<dbReference type="EMBL" id="POAF01000005">
    <property type="protein sequence ID" value="RBM00511.1"/>
    <property type="molecule type" value="Genomic_DNA"/>
</dbReference>
<evidence type="ECO:0000313" key="6">
    <source>
        <dbReference type="EMBL" id="RBM00511.1"/>
    </source>
</evidence>
<name>A0A365YCT7_9MICC</name>
<feature type="binding site" evidence="4">
    <location>
        <position position="44"/>
    </location>
    <ligand>
        <name>1D-myo-inositol 2-(L-cysteinylamino)-2-deoxy-alpha-D-glucopyranoside</name>
        <dbReference type="ChEBI" id="CHEBI:58887"/>
    </ligand>
</feature>
<dbReference type="EC" id="2.3.1.189" evidence="4"/>
<dbReference type="InterPro" id="IPR050680">
    <property type="entry name" value="YpeA/RimI_acetyltransf"/>
</dbReference>